<gene>
    <name evidence="1" type="ORF">NM208_g7752</name>
</gene>
<comment type="caution">
    <text evidence="1">The sequence shown here is derived from an EMBL/GenBank/DDBJ whole genome shotgun (WGS) entry which is preliminary data.</text>
</comment>
<accession>A0ACC1S8F7</accession>
<dbReference type="Proteomes" id="UP001148629">
    <property type="component" value="Unassembled WGS sequence"/>
</dbReference>
<name>A0ACC1S8F7_9HYPO</name>
<evidence type="ECO:0000313" key="1">
    <source>
        <dbReference type="EMBL" id="KAJ3533960.1"/>
    </source>
</evidence>
<reference evidence="1" key="1">
    <citation type="submission" date="2022-08" db="EMBL/GenBank/DDBJ databases">
        <title>Genome Sequence of Fusarium decemcellulare.</title>
        <authorList>
            <person name="Buettner E."/>
        </authorList>
    </citation>
    <scope>NUCLEOTIDE SEQUENCE</scope>
    <source>
        <strain evidence="1">Babe19</strain>
    </source>
</reference>
<proteinExistence type="predicted"/>
<dbReference type="EMBL" id="JANRMS010000823">
    <property type="protein sequence ID" value="KAJ3533960.1"/>
    <property type="molecule type" value="Genomic_DNA"/>
</dbReference>
<sequence length="555" mass="60640">MLALSLVIGAILVRPTVAAYVQTRQCPESRADGLDPRSFALESFSASLKPSSTESYTSELSLVISDLVKDRAPCPEEDITCQITLTGLDSPNEVRGNLSSTSCHDTEFARRRRLHYTYDVDTPFSPTTFSMMVHLYGTNNTHLACIDTNVTPDIGSSISTLATLIPILSFLVVVVAAICSSLVRKPEQQMQIGPLFKEPSRTHVTRIADCLSYLQFIFFSATLSLSFPGFLQPVASHTSWSTAMMPVGVVYQQRWYGGVRDGIYEVNGTFGGTPGIELMTQFMGGTVTTKTWVNTIAFAALCLIAITFATVGRRLAWSRNWLRTNSSTILRATQSHPVVDIVWTVLRCFCSYLLLPLVAWSTYVFSRVLYFPVSFSVTSVCLVCTLVGSIAWALYRNPRNAGYLIVQGHEKHQTLVTLTRTQSVYTVVVFILLILRGIAIGGLQSMGVVQLLILIGIEIIQLSLNAMIYRTAAFSSSGITTFCKIVVLALSFGFLPSVAGVQIRMALGYAILLIHLLVLVGALAGSALYDIGRLILTPYVSSERQSRDSSHGTAG</sequence>
<protein>
    <submittedName>
        <fullName evidence="1">Uncharacterized protein</fullName>
    </submittedName>
</protein>
<organism evidence="1 2">
    <name type="scientific">Fusarium decemcellulare</name>
    <dbReference type="NCBI Taxonomy" id="57161"/>
    <lineage>
        <taxon>Eukaryota</taxon>
        <taxon>Fungi</taxon>
        <taxon>Dikarya</taxon>
        <taxon>Ascomycota</taxon>
        <taxon>Pezizomycotina</taxon>
        <taxon>Sordariomycetes</taxon>
        <taxon>Hypocreomycetidae</taxon>
        <taxon>Hypocreales</taxon>
        <taxon>Nectriaceae</taxon>
        <taxon>Fusarium</taxon>
        <taxon>Fusarium decemcellulare species complex</taxon>
    </lineage>
</organism>
<keyword evidence="2" id="KW-1185">Reference proteome</keyword>
<evidence type="ECO:0000313" key="2">
    <source>
        <dbReference type="Proteomes" id="UP001148629"/>
    </source>
</evidence>